<name>A0A9D1KV61_9FIRM</name>
<evidence type="ECO:0000256" key="1">
    <source>
        <dbReference type="ARBA" id="ARBA00004651"/>
    </source>
</evidence>
<dbReference type="InterPro" id="IPR011701">
    <property type="entry name" value="MFS"/>
</dbReference>
<feature type="transmembrane region" description="Helical" evidence="6">
    <location>
        <begin position="58"/>
        <end position="79"/>
    </location>
</feature>
<feature type="transmembrane region" description="Helical" evidence="6">
    <location>
        <begin position="407"/>
        <end position="427"/>
    </location>
</feature>
<dbReference type="InterPro" id="IPR036259">
    <property type="entry name" value="MFS_trans_sf"/>
</dbReference>
<sequence>MTGDKNLLGYTPEQYKKFKKWSWIVLLAFSIFYCFEYCGRQNLSYAMPAMMEEEGWTALQLGVLSSVQFWTYGLGHLVNGRLGEVFGVNRLIMAGMILSAAMNILIGFQSSLIFITILWGFNGYFQSMLWSPGMALLSNWWPGSKRGFATGFANGFSGLGSVTTAFAVSLSLVIFPNMGWGAGFIGPGIVMLAVCIIYPFVSKEKPSKIGLPEYVDPDAEREAQDEELIALVAEKGKMYPYIHLLKQWRFDVWLIIIACSSIGRYGLLTWVPTYYVEVFNYDIEQGIVGSVICPLGMAFGALIIPWLSDKTHGKRLPWVIASAAAGALTVFGFMGVGPGFAASALLFFAGFFIYGINSLVWAFATDVGGRAFAGTATGILDCSAYIGASVQAIFFGSVLTSSGNWNLVFTCIIGVMVVLIIAAIIAGSGGKKKA</sequence>
<feature type="transmembrane region" description="Helical" evidence="6">
    <location>
        <begin position="287"/>
        <end position="307"/>
    </location>
</feature>
<evidence type="ECO:0000256" key="5">
    <source>
        <dbReference type="ARBA" id="ARBA00023136"/>
    </source>
</evidence>
<evidence type="ECO:0000256" key="3">
    <source>
        <dbReference type="ARBA" id="ARBA00022692"/>
    </source>
</evidence>
<feature type="transmembrane region" description="Helical" evidence="6">
    <location>
        <begin position="316"/>
        <end position="334"/>
    </location>
</feature>
<evidence type="ECO:0000313" key="9">
    <source>
        <dbReference type="Proteomes" id="UP000824159"/>
    </source>
</evidence>
<feature type="transmembrane region" description="Helical" evidence="6">
    <location>
        <begin position="21"/>
        <end position="38"/>
    </location>
</feature>
<feature type="transmembrane region" description="Helical" evidence="6">
    <location>
        <begin position="340"/>
        <end position="364"/>
    </location>
</feature>
<keyword evidence="5 6" id="KW-0472">Membrane</keyword>
<evidence type="ECO:0000256" key="4">
    <source>
        <dbReference type="ARBA" id="ARBA00022989"/>
    </source>
</evidence>
<dbReference type="Gene3D" id="1.20.1250.20">
    <property type="entry name" value="MFS general substrate transporter like domains"/>
    <property type="match status" value="2"/>
</dbReference>
<dbReference type="GO" id="GO:0035435">
    <property type="term" value="P:phosphate ion transmembrane transport"/>
    <property type="evidence" value="ECO:0007669"/>
    <property type="project" value="TreeGrafter"/>
</dbReference>
<dbReference type="PANTHER" id="PTHR43826:SF7">
    <property type="entry name" value="PROTEIN UHPC, PUTATIVE-RELATED"/>
    <property type="match status" value="1"/>
</dbReference>
<dbReference type="SUPFAM" id="SSF103473">
    <property type="entry name" value="MFS general substrate transporter"/>
    <property type="match status" value="1"/>
</dbReference>
<keyword evidence="4 6" id="KW-1133">Transmembrane helix</keyword>
<gene>
    <name evidence="8" type="ORF">IAD12_02665</name>
</gene>
<keyword evidence="2" id="KW-0813">Transport</keyword>
<dbReference type="GO" id="GO:0005886">
    <property type="term" value="C:plasma membrane"/>
    <property type="evidence" value="ECO:0007669"/>
    <property type="project" value="UniProtKB-SubCell"/>
</dbReference>
<evidence type="ECO:0000313" key="8">
    <source>
        <dbReference type="EMBL" id="HIT99139.1"/>
    </source>
</evidence>
<reference evidence="8" key="2">
    <citation type="journal article" date="2021" name="PeerJ">
        <title>Extensive microbial diversity within the chicken gut microbiome revealed by metagenomics and culture.</title>
        <authorList>
            <person name="Gilroy R."/>
            <person name="Ravi A."/>
            <person name="Getino M."/>
            <person name="Pursley I."/>
            <person name="Horton D.L."/>
            <person name="Alikhan N.F."/>
            <person name="Baker D."/>
            <person name="Gharbi K."/>
            <person name="Hall N."/>
            <person name="Watson M."/>
            <person name="Adriaenssens E.M."/>
            <person name="Foster-Nyarko E."/>
            <person name="Jarju S."/>
            <person name="Secka A."/>
            <person name="Antonio M."/>
            <person name="Oren A."/>
            <person name="Chaudhuri R.R."/>
            <person name="La Ragione R."/>
            <person name="Hildebrand F."/>
            <person name="Pallen M.J."/>
        </authorList>
    </citation>
    <scope>NUCLEOTIDE SEQUENCE</scope>
    <source>
        <strain evidence="8">CHK176-22527</strain>
    </source>
</reference>
<dbReference type="GO" id="GO:0061513">
    <property type="term" value="F:glucose 6-phosphate:phosphate antiporter activity"/>
    <property type="evidence" value="ECO:0007669"/>
    <property type="project" value="TreeGrafter"/>
</dbReference>
<comment type="subcellular location">
    <subcellularLocation>
        <location evidence="1">Cell membrane</location>
        <topology evidence="1">Multi-pass membrane protein</topology>
    </subcellularLocation>
</comment>
<feature type="transmembrane region" description="Helical" evidence="6">
    <location>
        <begin position="91"/>
        <end position="118"/>
    </location>
</feature>
<feature type="transmembrane region" description="Helical" evidence="6">
    <location>
        <begin position="252"/>
        <end position="275"/>
    </location>
</feature>
<dbReference type="PROSITE" id="PS50850">
    <property type="entry name" value="MFS"/>
    <property type="match status" value="1"/>
</dbReference>
<evidence type="ECO:0000256" key="2">
    <source>
        <dbReference type="ARBA" id="ARBA00022448"/>
    </source>
</evidence>
<dbReference type="PANTHER" id="PTHR43826">
    <property type="entry name" value="GLUCOSE-6-PHOSPHATE EXCHANGER SLC37A4"/>
    <property type="match status" value="1"/>
</dbReference>
<evidence type="ECO:0000259" key="7">
    <source>
        <dbReference type="PROSITE" id="PS50850"/>
    </source>
</evidence>
<feature type="transmembrane region" description="Helical" evidence="6">
    <location>
        <begin position="124"/>
        <end position="141"/>
    </location>
</feature>
<dbReference type="Proteomes" id="UP000824159">
    <property type="component" value="Unassembled WGS sequence"/>
</dbReference>
<dbReference type="InterPro" id="IPR020846">
    <property type="entry name" value="MFS_dom"/>
</dbReference>
<organism evidence="8 9">
    <name type="scientific">Candidatus Allocopromorpha excrementavium</name>
    <dbReference type="NCBI Taxonomy" id="2840741"/>
    <lineage>
        <taxon>Bacteria</taxon>
        <taxon>Bacillati</taxon>
        <taxon>Bacillota</taxon>
        <taxon>Clostridia</taxon>
        <taxon>Eubacteriales</taxon>
        <taxon>Eubacteriaceae</taxon>
        <taxon>Eubacteriaceae incertae sedis</taxon>
        <taxon>Candidatus Allocopromorpha</taxon>
    </lineage>
</organism>
<keyword evidence="3 6" id="KW-0812">Transmembrane</keyword>
<dbReference type="AlphaFoldDB" id="A0A9D1KV61"/>
<feature type="transmembrane region" description="Helical" evidence="6">
    <location>
        <begin position="180"/>
        <end position="201"/>
    </location>
</feature>
<accession>A0A9D1KV61</accession>
<feature type="transmembrane region" description="Helical" evidence="6">
    <location>
        <begin position="371"/>
        <end position="395"/>
    </location>
</feature>
<dbReference type="PIRSF" id="PIRSF002808">
    <property type="entry name" value="Hexose_phosphate_transp"/>
    <property type="match status" value="1"/>
</dbReference>
<dbReference type="InterPro" id="IPR000849">
    <property type="entry name" value="Sugar_P_transporter"/>
</dbReference>
<reference evidence="8" key="1">
    <citation type="submission" date="2020-10" db="EMBL/GenBank/DDBJ databases">
        <authorList>
            <person name="Gilroy R."/>
        </authorList>
    </citation>
    <scope>NUCLEOTIDE SEQUENCE</scope>
    <source>
        <strain evidence="8">CHK176-22527</strain>
    </source>
</reference>
<comment type="caution">
    <text evidence="8">The sequence shown here is derived from an EMBL/GenBank/DDBJ whole genome shotgun (WGS) entry which is preliminary data.</text>
</comment>
<dbReference type="EMBL" id="DVLX01000027">
    <property type="protein sequence ID" value="HIT99139.1"/>
    <property type="molecule type" value="Genomic_DNA"/>
</dbReference>
<evidence type="ECO:0000256" key="6">
    <source>
        <dbReference type="SAM" id="Phobius"/>
    </source>
</evidence>
<dbReference type="Pfam" id="PF07690">
    <property type="entry name" value="MFS_1"/>
    <property type="match status" value="1"/>
</dbReference>
<feature type="domain" description="Major facilitator superfamily (MFS) profile" evidence="7">
    <location>
        <begin position="25"/>
        <end position="431"/>
    </location>
</feature>
<dbReference type="InterPro" id="IPR051337">
    <property type="entry name" value="OPA_Antiporter"/>
</dbReference>
<proteinExistence type="predicted"/>
<protein>
    <submittedName>
        <fullName evidence="8">MFS transporter</fullName>
    </submittedName>
</protein>
<feature type="transmembrane region" description="Helical" evidence="6">
    <location>
        <begin position="153"/>
        <end position="174"/>
    </location>
</feature>